<keyword evidence="1" id="KW-0812">Transmembrane</keyword>
<dbReference type="AlphaFoldDB" id="A0A9X3YPF8"/>
<reference evidence="2" key="1">
    <citation type="submission" date="2023-02" db="EMBL/GenBank/DDBJ databases">
        <title>Tahibacter soli sp. nov. isolated from soil.</title>
        <authorList>
            <person name="Baek J.H."/>
            <person name="Lee J.K."/>
            <person name="Choi D.G."/>
            <person name="Jeon C.O."/>
        </authorList>
    </citation>
    <scope>NUCLEOTIDE SEQUENCE</scope>
    <source>
        <strain evidence="2">BL</strain>
    </source>
</reference>
<protein>
    <submittedName>
        <fullName evidence="2">Uncharacterized protein</fullName>
    </submittedName>
</protein>
<feature type="transmembrane region" description="Helical" evidence="1">
    <location>
        <begin position="53"/>
        <end position="76"/>
    </location>
</feature>
<dbReference type="EMBL" id="JAOVZO020000023">
    <property type="protein sequence ID" value="MDC8016056.1"/>
    <property type="molecule type" value="Genomic_DNA"/>
</dbReference>
<evidence type="ECO:0000313" key="2">
    <source>
        <dbReference type="EMBL" id="MDC8016056.1"/>
    </source>
</evidence>
<feature type="transmembrane region" description="Helical" evidence="1">
    <location>
        <begin position="20"/>
        <end position="41"/>
    </location>
</feature>
<keyword evidence="3" id="KW-1185">Reference proteome</keyword>
<keyword evidence="1" id="KW-0472">Membrane</keyword>
<evidence type="ECO:0000256" key="1">
    <source>
        <dbReference type="SAM" id="Phobius"/>
    </source>
</evidence>
<proteinExistence type="predicted"/>
<feature type="transmembrane region" description="Helical" evidence="1">
    <location>
        <begin position="110"/>
        <end position="129"/>
    </location>
</feature>
<dbReference type="Proteomes" id="UP001139971">
    <property type="component" value="Unassembled WGS sequence"/>
</dbReference>
<organism evidence="2 3">
    <name type="scientific">Tahibacter soli</name>
    <dbReference type="NCBI Taxonomy" id="2983605"/>
    <lineage>
        <taxon>Bacteria</taxon>
        <taxon>Pseudomonadati</taxon>
        <taxon>Pseudomonadota</taxon>
        <taxon>Gammaproteobacteria</taxon>
        <taxon>Lysobacterales</taxon>
        <taxon>Rhodanobacteraceae</taxon>
        <taxon>Tahibacter</taxon>
    </lineage>
</organism>
<comment type="caution">
    <text evidence="2">The sequence shown here is derived from an EMBL/GenBank/DDBJ whole genome shotgun (WGS) entry which is preliminary data.</text>
</comment>
<keyword evidence="1" id="KW-1133">Transmembrane helix</keyword>
<feature type="transmembrane region" description="Helical" evidence="1">
    <location>
        <begin position="83"/>
        <end position="104"/>
    </location>
</feature>
<dbReference type="RefSeq" id="WP_263542656.1">
    <property type="nucleotide sequence ID" value="NZ_JAOVZO020000023.1"/>
</dbReference>
<sequence length="135" mass="14160">MPQTQTGTPARAELPTTSRIALALLAFLAIGPFVTGLDLWLRFLPDYPAFRHFYAAGALGHALWIGSGVLAVVTIALIRRRQFVAAAVASAAFTAANMTGAPMVWGQATYGSWLAIAAFVLCVAGAIVARRDATA</sequence>
<evidence type="ECO:0000313" key="3">
    <source>
        <dbReference type="Proteomes" id="UP001139971"/>
    </source>
</evidence>
<accession>A0A9X3YPF8</accession>
<gene>
    <name evidence="2" type="ORF">OD750_026320</name>
</gene>
<name>A0A9X3YPF8_9GAMM</name>